<evidence type="ECO:0000313" key="1">
    <source>
        <dbReference type="EMBL" id="KAG8100220.1"/>
    </source>
</evidence>
<comment type="caution">
    <text evidence="1">The sequence shown here is derived from an EMBL/GenBank/DDBJ whole genome shotgun (WGS) entry which is preliminary data.</text>
</comment>
<name>A0A8J5X4R9_ZIZPA</name>
<evidence type="ECO:0000313" key="2">
    <source>
        <dbReference type="Proteomes" id="UP000729402"/>
    </source>
</evidence>
<reference evidence="1" key="1">
    <citation type="journal article" date="2021" name="bioRxiv">
        <title>Whole Genome Assembly and Annotation of Northern Wild Rice, Zizania palustris L., Supports a Whole Genome Duplication in the Zizania Genus.</title>
        <authorList>
            <person name="Haas M."/>
            <person name="Kono T."/>
            <person name="Macchietto M."/>
            <person name="Millas R."/>
            <person name="McGilp L."/>
            <person name="Shao M."/>
            <person name="Duquette J."/>
            <person name="Hirsch C.N."/>
            <person name="Kimball J."/>
        </authorList>
    </citation>
    <scope>NUCLEOTIDE SEQUENCE</scope>
    <source>
        <tissue evidence="1">Fresh leaf tissue</tissue>
    </source>
</reference>
<organism evidence="1 2">
    <name type="scientific">Zizania palustris</name>
    <name type="common">Northern wild rice</name>
    <dbReference type="NCBI Taxonomy" id="103762"/>
    <lineage>
        <taxon>Eukaryota</taxon>
        <taxon>Viridiplantae</taxon>
        <taxon>Streptophyta</taxon>
        <taxon>Embryophyta</taxon>
        <taxon>Tracheophyta</taxon>
        <taxon>Spermatophyta</taxon>
        <taxon>Magnoliopsida</taxon>
        <taxon>Liliopsida</taxon>
        <taxon>Poales</taxon>
        <taxon>Poaceae</taxon>
        <taxon>BOP clade</taxon>
        <taxon>Oryzoideae</taxon>
        <taxon>Oryzeae</taxon>
        <taxon>Zizaniinae</taxon>
        <taxon>Zizania</taxon>
    </lineage>
</organism>
<dbReference type="AlphaFoldDB" id="A0A8J5X4R9"/>
<reference evidence="1" key="2">
    <citation type="submission" date="2021-02" db="EMBL/GenBank/DDBJ databases">
        <authorList>
            <person name="Kimball J.A."/>
            <person name="Haas M.W."/>
            <person name="Macchietto M."/>
            <person name="Kono T."/>
            <person name="Duquette J."/>
            <person name="Shao M."/>
        </authorList>
    </citation>
    <scope>NUCLEOTIDE SEQUENCE</scope>
    <source>
        <tissue evidence="1">Fresh leaf tissue</tissue>
    </source>
</reference>
<keyword evidence="2" id="KW-1185">Reference proteome</keyword>
<protein>
    <submittedName>
        <fullName evidence="1">Uncharacterized protein</fullName>
    </submittedName>
</protein>
<accession>A0A8J5X4R9</accession>
<gene>
    <name evidence="1" type="ORF">GUJ93_ZPchr0013g34392</name>
</gene>
<sequence>MEPSPVVSPLSSARALPSCCAFSEQRSARLRARTYSWFSKAEDCSATNLDGSVASWFATGARGASLPRDVFKSSILAVTNLVGQLLGNQPQK</sequence>
<dbReference type="EMBL" id="JAAALK010000079">
    <property type="protein sequence ID" value="KAG8100220.1"/>
    <property type="molecule type" value="Genomic_DNA"/>
</dbReference>
<proteinExistence type="predicted"/>
<dbReference type="Proteomes" id="UP000729402">
    <property type="component" value="Unassembled WGS sequence"/>
</dbReference>